<evidence type="ECO:0000313" key="4">
    <source>
        <dbReference type="EMBL" id="AGA86135.1"/>
    </source>
</evidence>
<dbReference type="GO" id="GO:0019877">
    <property type="term" value="P:diaminopimelate biosynthetic process"/>
    <property type="evidence" value="ECO:0007669"/>
    <property type="project" value="UniProtKB-ARBA"/>
</dbReference>
<dbReference type="AlphaFoldDB" id="L0GL58"/>
<feature type="binding site" evidence="2">
    <location>
        <position position="122"/>
    </location>
    <ligand>
        <name>Mn(2+)</name>
        <dbReference type="ChEBI" id="CHEBI:29035"/>
        <label>2</label>
    </ligand>
</feature>
<dbReference type="InterPro" id="IPR036264">
    <property type="entry name" value="Bact_exopeptidase_dim_dom"/>
</dbReference>
<dbReference type="EMBL" id="CP003071">
    <property type="protein sequence ID" value="AGA86135.1"/>
    <property type="molecule type" value="Genomic_DNA"/>
</dbReference>
<protein>
    <submittedName>
        <fullName evidence="4">Amidohydrolase</fullName>
    </submittedName>
</protein>
<feature type="binding site" evidence="2">
    <location>
        <position position="124"/>
    </location>
    <ligand>
        <name>Mn(2+)</name>
        <dbReference type="ChEBI" id="CHEBI:29035"/>
        <label>2</label>
    </ligand>
</feature>
<evidence type="ECO:0000313" key="5">
    <source>
        <dbReference type="Proteomes" id="UP000010820"/>
    </source>
</evidence>
<dbReference type="PANTHER" id="PTHR11014:SF63">
    <property type="entry name" value="METALLOPEPTIDASE, PUTATIVE (AFU_ORTHOLOGUE AFUA_6G09600)-RELATED"/>
    <property type="match status" value="1"/>
</dbReference>
<comment type="cofactor">
    <cofactor evidence="2">
        <name>Mn(2+)</name>
        <dbReference type="ChEBI" id="CHEBI:29035"/>
    </cofactor>
    <text evidence="2">The Mn(2+) ion enhances activity.</text>
</comment>
<organism evidence="4 5">
    <name type="scientific">Stutzerimonas stutzeri RCH2</name>
    <dbReference type="NCBI Taxonomy" id="644801"/>
    <lineage>
        <taxon>Bacteria</taxon>
        <taxon>Pseudomonadati</taxon>
        <taxon>Pseudomonadota</taxon>
        <taxon>Gammaproteobacteria</taxon>
        <taxon>Pseudomonadales</taxon>
        <taxon>Pseudomonadaceae</taxon>
        <taxon>Stutzerimonas</taxon>
    </lineage>
</organism>
<dbReference type="STRING" id="644801.Psest_1585"/>
<evidence type="ECO:0000259" key="3">
    <source>
        <dbReference type="Pfam" id="PF07687"/>
    </source>
</evidence>
<evidence type="ECO:0000256" key="1">
    <source>
        <dbReference type="ARBA" id="ARBA00022801"/>
    </source>
</evidence>
<dbReference type="PANTHER" id="PTHR11014">
    <property type="entry name" value="PEPTIDASE M20 FAMILY MEMBER"/>
    <property type="match status" value="1"/>
</dbReference>
<dbReference type="SUPFAM" id="SSF55031">
    <property type="entry name" value="Bacterial exopeptidase dimerisation domain"/>
    <property type="match status" value="1"/>
</dbReference>
<name>L0GL58_STUST</name>
<evidence type="ECO:0000256" key="2">
    <source>
        <dbReference type="PIRSR" id="PIRSR005962-1"/>
    </source>
</evidence>
<feature type="binding site" evidence="2">
    <location>
        <position position="190"/>
    </location>
    <ligand>
        <name>Mn(2+)</name>
        <dbReference type="ChEBI" id="CHEBI:29035"/>
        <label>2</label>
    </ligand>
</feature>
<dbReference type="InterPro" id="IPR011650">
    <property type="entry name" value="Peptidase_M20_dimer"/>
</dbReference>
<dbReference type="InterPro" id="IPR002933">
    <property type="entry name" value="Peptidase_M20"/>
</dbReference>
<accession>L0GL58</accession>
<dbReference type="GO" id="GO:0050118">
    <property type="term" value="F:N-acetyldiaminopimelate deacetylase activity"/>
    <property type="evidence" value="ECO:0007669"/>
    <property type="project" value="UniProtKB-ARBA"/>
</dbReference>
<proteinExistence type="predicted"/>
<dbReference type="Pfam" id="PF01546">
    <property type="entry name" value="Peptidase_M20"/>
    <property type="match status" value="1"/>
</dbReference>
<dbReference type="SUPFAM" id="SSF53187">
    <property type="entry name" value="Zn-dependent exopeptidases"/>
    <property type="match status" value="1"/>
</dbReference>
<dbReference type="Gene3D" id="3.30.70.360">
    <property type="match status" value="1"/>
</dbReference>
<keyword evidence="2" id="KW-0464">Manganese</keyword>
<keyword evidence="2" id="KW-0479">Metal-binding</keyword>
<feature type="binding site" evidence="2">
    <location>
        <position position="162"/>
    </location>
    <ligand>
        <name>Mn(2+)</name>
        <dbReference type="ChEBI" id="CHEBI:29035"/>
        <label>2</label>
    </ligand>
</feature>
<dbReference type="NCBIfam" id="TIGR01891">
    <property type="entry name" value="amidohydrolases"/>
    <property type="match status" value="1"/>
</dbReference>
<dbReference type="Proteomes" id="UP000010820">
    <property type="component" value="Chromosome"/>
</dbReference>
<dbReference type="Gene3D" id="3.40.630.10">
    <property type="entry name" value="Zn peptidases"/>
    <property type="match status" value="1"/>
</dbReference>
<dbReference type="CDD" id="cd05666">
    <property type="entry name" value="M20_Acy1-like"/>
    <property type="match status" value="1"/>
</dbReference>
<dbReference type="KEGG" id="psh:Psest_1585"/>
<keyword evidence="1 4" id="KW-0378">Hydrolase</keyword>
<dbReference type="eggNOG" id="COG1473">
    <property type="taxonomic scope" value="Bacteria"/>
</dbReference>
<dbReference type="Pfam" id="PF07687">
    <property type="entry name" value="M20_dimer"/>
    <property type="match status" value="1"/>
</dbReference>
<dbReference type="FunFam" id="3.30.70.360:FF:000001">
    <property type="entry name" value="N-acetyldiaminopimelate deacetylase"/>
    <property type="match status" value="1"/>
</dbReference>
<dbReference type="PIRSF" id="PIRSF005962">
    <property type="entry name" value="Pept_M20D_amidohydro"/>
    <property type="match status" value="1"/>
</dbReference>
<sequence>MVVTEAKILPSADHHKSYDRHMNTSDLFQPDEAAMKTWRHAIHQNPELGFAEFATSRLVADCLETWGYEVHTGIATTGVVGILRWGDGQPRLGLRADMDALPVQELTGLPWASRTPDQMHACGHDGHTSILLGAAQSFALMQREGLLGASGTLTLIFQPAEELGGSGGARRMLDEGLLERFPCDAVFAMHNYPGIPTGHFRFREGPFMASSDRVVIRFNGKGGHGALPHMAIDPMLPAAATVLALQSIVGRNVDPVDAAVISVGRIAAGNTYNVIPETAEMELSVRALRPDVRDLLEMRIRALVEGQAAAFGVTCEVLYERGYPVLINSARETCLAVEAARALVGDERVEVDGAPISGSEDFAFILQQVPGCYLLIGNGDNGFGGGEHLGPCSVHNPHYDFNDACLAPGAAFWLTLGSRFFGC</sequence>
<dbReference type="PATRIC" id="fig|644801.3.peg.1544"/>
<dbReference type="GO" id="GO:0046872">
    <property type="term" value="F:metal ion binding"/>
    <property type="evidence" value="ECO:0007669"/>
    <property type="project" value="UniProtKB-KW"/>
</dbReference>
<dbReference type="InterPro" id="IPR017439">
    <property type="entry name" value="Amidohydrolase"/>
</dbReference>
<feature type="domain" description="Peptidase M20 dimerisation" evidence="3">
    <location>
        <begin position="214"/>
        <end position="307"/>
    </location>
</feature>
<reference evidence="4 5" key="1">
    <citation type="submission" date="2011-10" db="EMBL/GenBank/DDBJ databases">
        <title>Complete sequence of chromosome of Pseudomonas stutzeri RCH2.</title>
        <authorList>
            <consortium name="US DOE Joint Genome Institute"/>
            <person name="Lucas S."/>
            <person name="Han J."/>
            <person name="Lapidus A."/>
            <person name="Cheng J.-F."/>
            <person name="Goodwin L."/>
            <person name="Pitluck S."/>
            <person name="Peters L."/>
            <person name="Ovchinnikova G."/>
            <person name="Zeytun A."/>
            <person name="Lu M."/>
            <person name="Detter J.C."/>
            <person name="Han C."/>
            <person name="Tapia R."/>
            <person name="Land M."/>
            <person name="Hauser L."/>
            <person name="Kyrpides N."/>
            <person name="Ivanova N."/>
            <person name="Pagani I."/>
            <person name="Chakraborty R."/>
            <person name="Arkin A."/>
            <person name="Dehal P."/>
            <person name="Wall J."/>
            <person name="Hazen T."/>
            <person name="Woyke T."/>
        </authorList>
    </citation>
    <scope>NUCLEOTIDE SEQUENCE [LARGE SCALE GENOMIC DNA]</scope>
    <source>
        <strain evidence="4 5">RCH2</strain>
    </source>
</reference>
<feature type="binding site" evidence="2">
    <location>
        <position position="395"/>
    </location>
    <ligand>
        <name>Mn(2+)</name>
        <dbReference type="ChEBI" id="CHEBI:29035"/>
        <label>2</label>
    </ligand>
</feature>
<dbReference type="HOGENOM" id="CLU_023257_1_1_6"/>
<gene>
    <name evidence="4" type="ORF">Psest_1585</name>
</gene>